<dbReference type="EMBL" id="VSRR010016174">
    <property type="protein sequence ID" value="MPC59007.1"/>
    <property type="molecule type" value="Genomic_DNA"/>
</dbReference>
<keyword evidence="2" id="KW-1185">Reference proteome</keyword>
<dbReference type="InterPro" id="IPR036291">
    <property type="entry name" value="NAD(P)-bd_dom_sf"/>
</dbReference>
<dbReference type="SUPFAM" id="SSF51735">
    <property type="entry name" value="NAD(P)-binding Rossmann-fold domains"/>
    <property type="match status" value="1"/>
</dbReference>
<gene>
    <name evidence="1" type="primary">isyna1-b_0</name>
    <name evidence="1" type="ORF">E2C01_053022</name>
</gene>
<dbReference type="Gene3D" id="3.40.50.720">
    <property type="entry name" value="NAD(P)-binding Rossmann-like Domain"/>
    <property type="match status" value="1"/>
</dbReference>
<evidence type="ECO:0000313" key="2">
    <source>
        <dbReference type="Proteomes" id="UP000324222"/>
    </source>
</evidence>
<organism evidence="1 2">
    <name type="scientific">Portunus trituberculatus</name>
    <name type="common">Swimming crab</name>
    <name type="synonym">Neptunus trituberculatus</name>
    <dbReference type="NCBI Taxonomy" id="210409"/>
    <lineage>
        <taxon>Eukaryota</taxon>
        <taxon>Metazoa</taxon>
        <taxon>Ecdysozoa</taxon>
        <taxon>Arthropoda</taxon>
        <taxon>Crustacea</taxon>
        <taxon>Multicrustacea</taxon>
        <taxon>Malacostraca</taxon>
        <taxon>Eumalacostraca</taxon>
        <taxon>Eucarida</taxon>
        <taxon>Decapoda</taxon>
        <taxon>Pleocyemata</taxon>
        <taxon>Brachyura</taxon>
        <taxon>Eubrachyura</taxon>
        <taxon>Portunoidea</taxon>
        <taxon>Portunidae</taxon>
        <taxon>Portuninae</taxon>
        <taxon>Portunus</taxon>
    </lineage>
</organism>
<sequence length="66" mass="7394">MAPHIRVESQGVRYTQEAIEADYTYNTTSVWRDSKGTLVATPTATTYTFRTMRKVGMCGVSGCLWV</sequence>
<dbReference type="Proteomes" id="UP000324222">
    <property type="component" value="Unassembled WGS sequence"/>
</dbReference>
<proteinExistence type="predicted"/>
<dbReference type="OrthoDB" id="2887at2759"/>
<evidence type="ECO:0000313" key="1">
    <source>
        <dbReference type="EMBL" id="MPC59007.1"/>
    </source>
</evidence>
<name>A0A5B7GP05_PORTR</name>
<protein>
    <submittedName>
        <fullName evidence="1">Inositol-3-phosphate synthase 1-B</fullName>
    </submittedName>
</protein>
<accession>A0A5B7GP05</accession>
<comment type="caution">
    <text evidence="1">The sequence shown here is derived from an EMBL/GenBank/DDBJ whole genome shotgun (WGS) entry which is preliminary data.</text>
</comment>
<reference evidence="1 2" key="1">
    <citation type="submission" date="2019-05" db="EMBL/GenBank/DDBJ databases">
        <title>Another draft genome of Portunus trituberculatus and its Hox gene families provides insights of decapod evolution.</title>
        <authorList>
            <person name="Jeong J.-H."/>
            <person name="Song I."/>
            <person name="Kim S."/>
            <person name="Choi T."/>
            <person name="Kim D."/>
            <person name="Ryu S."/>
            <person name="Kim W."/>
        </authorList>
    </citation>
    <scope>NUCLEOTIDE SEQUENCE [LARGE SCALE GENOMIC DNA]</scope>
    <source>
        <tissue evidence="1">Muscle</tissue>
    </source>
</reference>
<dbReference type="AlphaFoldDB" id="A0A5B7GP05"/>